<dbReference type="EMBL" id="KI669460">
    <property type="protein sequence ID" value="OCF60174.1"/>
    <property type="molecule type" value="Genomic_DNA"/>
</dbReference>
<evidence type="ECO:0000313" key="3">
    <source>
        <dbReference type="EMBL" id="OCF60174.1"/>
    </source>
</evidence>
<dbReference type="SUPFAM" id="SSF46689">
    <property type="entry name" value="Homeodomain-like"/>
    <property type="match status" value="1"/>
</dbReference>
<feature type="region of interest" description="Disordered" evidence="1">
    <location>
        <begin position="1"/>
        <end position="69"/>
    </location>
</feature>
<dbReference type="OrthoDB" id="2564657at2759"/>
<dbReference type="Proteomes" id="UP000092583">
    <property type="component" value="Unassembled WGS sequence"/>
</dbReference>
<sequence>MSPTKRPIDYTSSESEDTNTDIKPHISSTPPSTPKKKITPKKTKTPTPKKVKSSAANTSNNSEGWTPQDRLNLFEAFVSTVEVKWDEVAAKMGPNYTGKQCREQWQRATGKRIRKALGED</sequence>
<feature type="compositionally biased region" description="Basic residues" evidence="1">
    <location>
        <begin position="34"/>
        <end position="52"/>
    </location>
</feature>
<dbReference type="InterPro" id="IPR001005">
    <property type="entry name" value="SANT/Myb"/>
</dbReference>
<feature type="compositionally biased region" description="Polar residues" evidence="1">
    <location>
        <begin position="55"/>
        <end position="65"/>
    </location>
</feature>
<gene>
    <name evidence="3" type="ORF">L486_02854</name>
</gene>
<dbReference type="CDD" id="cd00167">
    <property type="entry name" value="SANT"/>
    <property type="match status" value="1"/>
</dbReference>
<dbReference type="Pfam" id="PF00249">
    <property type="entry name" value="Myb_DNA-binding"/>
    <property type="match status" value="1"/>
</dbReference>
<organism evidence="3 4">
    <name type="scientific">Kwoniella mangroviensis CBS 10435</name>
    <dbReference type="NCBI Taxonomy" id="1331196"/>
    <lineage>
        <taxon>Eukaryota</taxon>
        <taxon>Fungi</taxon>
        <taxon>Dikarya</taxon>
        <taxon>Basidiomycota</taxon>
        <taxon>Agaricomycotina</taxon>
        <taxon>Tremellomycetes</taxon>
        <taxon>Tremellales</taxon>
        <taxon>Cryptococcaceae</taxon>
        <taxon>Kwoniella</taxon>
    </lineage>
</organism>
<protein>
    <recommendedName>
        <fullName evidence="2">Myb-like domain-containing protein</fullName>
    </recommendedName>
</protein>
<feature type="domain" description="Myb-like" evidence="2">
    <location>
        <begin position="57"/>
        <end position="109"/>
    </location>
</feature>
<reference evidence="4" key="2">
    <citation type="submission" date="2013-12" db="EMBL/GenBank/DDBJ databases">
        <title>Evolution of pathogenesis and genome organization in the Tremellales.</title>
        <authorList>
            <person name="Cuomo C."/>
            <person name="Litvintseva A."/>
            <person name="Heitman J."/>
            <person name="Chen Y."/>
            <person name="Sun S."/>
            <person name="Springer D."/>
            <person name="Dromer F."/>
            <person name="Young S."/>
            <person name="Zeng Q."/>
            <person name="Chapman S."/>
            <person name="Gujja S."/>
            <person name="Saif S."/>
            <person name="Birren B."/>
        </authorList>
    </citation>
    <scope>NUCLEOTIDE SEQUENCE [LARGE SCALE GENOMIC DNA]</scope>
    <source>
        <strain evidence="4">CBS 10435</strain>
    </source>
</reference>
<dbReference type="AlphaFoldDB" id="A0A1B9IXL8"/>
<name>A0A1B9IXL8_9TREE</name>
<accession>A0A1B9IXL8</accession>
<dbReference type="InterPro" id="IPR009057">
    <property type="entry name" value="Homeodomain-like_sf"/>
</dbReference>
<evidence type="ECO:0000256" key="1">
    <source>
        <dbReference type="SAM" id="MobiDB-lite"/>
    </source>
</evidence>
<proteinExistence type="predicted"/>
<keyword evidence="4" id="KW-1185">Reference proteome</keyword>
<evidence type="ECO:0000313" key="4">
    <source>
        <dbReference type="Proteomes" id="UP000092583"/>
    </source>
</evidence>
<dbReference type="PROSITE" id="PS50090">
    <property type="entry name" value="MYB_LIKE"/>
    <property type="match status" value="1"/>
</dbReference>
<dbReference type="Gene3D" id="1.10.10.60">
    <property type="entry name" value="Homeodomain-like"/>
    <property type="match status" value="1"/>
</dbReference>
<reference evidence="3 4" key="1">
    <citation type="submission" date="2013-07" db="EMBL/GenBank/DDBJ databases">
        <title>The Genome Sequence of Kwoniella mangroviensis CBS10435.</title>
        <authorList>
            <consortium name="The Broad Institute Genome Sequencing Platform"/>
            <person name="Cuomo C."/>
            <person name="Litvintseva A."/>
            <person name="Chen Y."/>
            <person name="Heitman J."/>
            <person name="Sun S."/>
            <person name="Springer D."/>
            <person name="Dromer F."/>
            <person name="Young S.K."/>
            <person name="Zeng Q."/>
            <person name="Gargeya S."/>
            <person name="Fitzgerald M."/>
            <person name="Abouelleil A."/>
            <person name="Alvarado L."/>
            <person name="Berlin A.M."/>
            <person name="Chapman S.B."/>
            <person name="Dewar J."/>
            <person name="Goldberg J."/>
            <person name="Griggs A."/>
            <person name="Gujja S."/>
            <person name="Hansen M."/>
            <person name="Howarth C."/>
            <person name="Imamovic A."/>
            <person name="Larimer J."/>
            <person name="McCowan C."/>
            <person name="Murphy C."/>
            <person name="Pearson M."/>
            <person name="Priest M."/>
            <person name="Roberts A."/>
            <person name="Saif S."/>
            <person name="Shea T."/>
            <person name="Sykes S."/>
            <person name="Wortman J."/>
            <person name="Nusbaum C."/>
            <person name="Birren B."/>
        </authorList>
    </citation>
    <scope>NUCLEOTIDE SEQUENCE [LARGE SCALE GENOMIC DNA]</scope>
    <source>
        <strain evidence="3 4">CBS 10435</strain>
    </source>
</reference>
<evidence type="ECO:0000259" key="2">
    <source>
        <dbReference type="PROSITE" id="PS50090"/>
    </source>
</evidence>